<keyword evidence="9" id="KW-1185">Reference proteome</keyword>
<dbReference type="AlphaFoldDB" id="A0A6G1IWP9"/>
<sequence length="250" mass="27142">MTDSDPPPATPLALPPATLNAPCRAPHPDSEEAVQSNRHRIAQELDTIHLDGPRTAGNCSLPSPTIRARGSRSSGGGLQRHNSRASTATDTVGNGGGDERSLRLSRRAQHWHDPVVKFWTTQVSITIEDGDPRDYLALERTFLAYLRTSLALAMTGIVVAQLFRLQHSINPNPELGFFVIGVPLAAVFIGSGMVILLIGAFRFWRQQQAMIRGKVYAGGWELSGIMLLSILICTALFALVTAVDVEKSLR</sequence>
<evidence type="ECO:0000259" key="7">
    <source>
        <dbReference type="Pfam" id="PF02656"/>
    </source>
</evidence>
<dbReference type="Pfam" id="PF02656">
    <property type="entry name" value="DUF202"/>
    <property type="match status" value="1"/>
</dbReference>
<feature type="region of interest" description="Disordered" evidence="5">
    <location>
        <begin position="1"/>
        <end position="37"/>
    </location>
</feature>
<feature type="transmembrane region" description="Helical" evidence="6">
    <location>
        <begin position="142"/>
        <end position="163"/>
    </location>
</feature>
<keyword evidence="3 6" id="KW-1133">Transmembrane helix</keyword>
<dbReference type="InterPro" id="IPR003807">
    <property type="entry name" value="DUF202"/>
</dbReference>
<proteinExistence type="predicted"/>
<feature type="domain" description="DUF202" evidence="7">
    <location>
        <begin position="133"/>
        <end position="209"/>
    </location>
</feature>
<evidence type="ECO:0000256" key="4">
    <source>
        <dbReference type="ARBA" id="ARBA00023136"/>
    </source>
</evidence>
<keyword evidence="2 6" id="KW-0812">Transmembrane</keyword>
<reference evidence="8" key="1">
    <citation type="journal article" date="2020" name="Stud. Mycol.">
        <title>101 Dothideomycetes genomes: a test case for predicting lifestyles and emergence of pathogens.</title>
        <authorList>
            <person name="Haridas S."/>
            <person name="Albert R."/>
            <person name="Binder M."/>
            <person name="Bloem J."/>
            <person name="Labutti K."/>
            <person name="Salamov A."/>
            <person name="Andreopoulos B."/>
            <person name="Baker S."/>
            <person name="Barry K."/>
            <person name="Bills G."/>
            <person name="Bluhm B."/>
            <person name="Cannon C."/>
            <person name="Castanera R."/>
            <person name="Culley D."/>
            <person name="Daum C."/>
            <person name="Ezra D."/>
            <person name="Gonzalez J."/>
            <person name="Henrissat B."/>
            <person name="Kuo A."/>
            <person name="Liang C."/>
            <person name="Lipzen A."/>
            <person name="Lutzoni F."/>
            <person name="Magnuson J."/>
            <person name="Mondo S."/>
            <person name="Nolan M."/>
            <person name="Ohm R."/>
            <person name="Pangilinan J."/>
            <person name="Park H.-J."/>
            <person name="Ramirez L."/>
            <person name="Alfaro M."/>
            <person name="Sun H."/>
            <person name="Tritt A."/>
            <person name="Yoshinaga Y."/>
            <person name="Zwiers L.-H."/>
            <person name="Turgeon B."/>
            <person name="Goodwin S."/>
            <person name="Spatafora J."/>
            <person name="Crous P."/>
            <person name="Grigoriev I."/>
        </authorList>
    </citation>
    <scope>NUCLEOTIDE SEQUENCE</scope>
    <source>
        <strain evidence="8">CBS 122367</strain>
    </source>
</reference>
<evidence type="ECO:0000256" key="6">
    <source>
        <dbReference type="SAM" id="Phobius"/>
    </source>
</evidence>
<dbReference type="OrthoDB" id="199599at2759"/>
<dbReference type="PANTHER" id="PTHR34187">
    <property type="entry name" value="FGR18P"/>
    <property type="match status" value="1"/>
</dbReference>
<evidence type="ECO:0000256" key="1">
    <source>
        <dbReference type="ARBA" id="ARBA00004127"/>
    </source>
</evidence>
<dbReference type="InterPro" id="IPR052053">
    <property type="entry name" value="IM_YidH-like"/>
</dbReference>
<keyword evidence="4 6" id="KW-0472">Membrane</keyword>
<feature type="transmembrane region" description="Helical" evidence="6">
    <location>
        <begin position="175"/>
        <end position="201"/>
    </location>
</feature>
<dbReference type="Proteomes" id="UP000799291">
    <property type="component" value="Unassembled WGS sequence"/>
</dbReference>
<organism evidence="8 9">
    <name type="scientific">Lentithecium fluviatile CBS 122367</name>
    <dbReference type="NCBI Taxonomy" id="1168545"/>
    <lineage>
        <taxon>Eukaryota</taxon>
        <taxon>Fungi</taxon>
        <taxon>Dikarya</taxon>
        <taxon>Ascomycota</taxon>
        <taxon>Pezizomycotina</taxon>
        <taxon>Dothideomycetes</taxon>
        <taxon>Pleosporomycetidae</taxon>
        <taxon>Pleosporales</taxon>
        <taxon>Massarineae</taxon>
        <taxon>Lentitheciaceae</taxon>
        <taxon>Lentithecium</taxon>
    </lineage>
</organism>
<comment type="subcellular location">
    <subcellularLocation>
        <location evidence="1">Endomembrane system</location>
        <topology evidence="1">Multi-pass membrane protein</topology>
    </subcellularLocation>
</comment>
<name>A0A6G1IWP9_9PLEO</name>
<gene>
    <name evidence="8" type="ORF">K458DRAFT_444171</name>
</gene>
<protein>
    <recommendedName>
        <fullName evidence="7">DUF202 domain-containing protein</fullName>
    </recommendedName>
</protein>
<dbReference type="GO" id="GO:0012505">
    <property type="term" value="C:endomembrane system"/>
    <property type="evidence" value="ECO:0007669"/>
    <property type="project" value="UniProtKB-SubCell"/>
</dbReference>
<evidence type="ECO:0000313" key="8">
    <source>
        <dbReference type="EMBL" id="KAF2682535.1"/>
    </source>
</evidence>
<dbReference type="EMBL" id="MU005587">
    <property type="protein sequence ID" value="KAF2682535.1"/>
    <property type="molecule type" value="Genomic_DNA"/>
</dbReference>
<feature type="transmembrane region" description="Helical" evidence="6">
    <location>
        <begin position="222"/>
        <end position="243"/>
    </location>
</feature>
<feature type="compositionally biased region" description="Pro residues" evidence="5">
    <location>
        <begin position="1"/>
        <end position="14"/>
    </location>
</feature>
<evidence type="ECO:0000256" key="2">
    <source>
        <dbReference type="ARBA" id="ARBA00022692"/>
    </source>
</evidence>
<evidence type="ECO:0000256" key="5">
    <source>
        <dbReference type="SAM" id="MobiDB-lite"/>
    </source>
</evidence>
<evidence type="ECO:0000313" key="9">
    <source>
        <dbReference type="Proteomes" id="UP000799291"/>
    </source>
</evidence>
<feature type="region of interest" description="Disordered" evidence="5">
    <location>
        <begin position="50"/>
        <end position="100"/>
    </location>
</feature>
<dbReference type="PANTHER" id="PTHR34187:SF1">
    <property type="entry name" value="DUF202 DOMAIN-CONTAINING PROTEIN"/>
    <property type="match status" value="1"/>
</dbReference>
<accession>A0A6G1IWP9</accession>
<evidence type="ECO:0000256" key="3">
    <source>
        <dbReference type="ARBA" id="ARBA00022989"/>
    </source>
</evidence>